<dbReference type="STRING" id="655355.SAMN05216283_10681"/>
<name>A0A1I2IMX5_9BACT</name>
<reference evidence="1 2" key="1">
    <citation type="submission" date="2016-10" db="EMBL/GenBank/DDBJ databases">
        <authorList>
            <person name="de Groot N.N."/>
        </authorList>
    </citation>
    <scope>NUCLEOTIDE SEQUENCE [LARGE SCALE GENOMIC DNA]</scope>
    <source>
        <strain evidence="1 2">CGMCC 1.9156</strain>
    </source>
</reference>
<evidence type="ECO:0000313" key="1">
    <source>
        <dbReference type="EMBL" id="SFF42397.1"/>
    </source>
</evidence>
<gene>
    <name evidence="1" type="ORF">SAMN05216283_10681</name>
</gene>
<keyword evidence="2" id="KW-1185">Reference proteome</keyword>
<evidence type="ECO:0000313" key="2">
    <source>
        <dbReference type="Proteomes" id="UP000198964"/>
    </source>
</evidence>
<dbReference type="Proteomes" id="UP000198964">
    <property type="component" value="Unassembled WGS sequence"/>
</dbReference>
<dbReference type="EMBL" id="FONW01000006">
    <property type="protein sequence ID" value="SFF42397.1"/>
    <property type="molecule type" value="Genomic_DNA"/>
</dbReference>
<dbReference type="RefSeq" id="WP_093920215.1">
    <property type="nucleotide sequence ID" value="NZ_FONW01000006.1"/>
</dbReference>
<organism evidence="1 2">
    <name type="scientific">Sunxiuqinia elliptica</name>
    <dbReference type="NCBI Taxonomy" id="655355"/>
    <lineage>
        <taxon>Bacteria</taxon>
        <taxon>Pseudomonadati</taxon>
        <taxon>Bacteroidota</taxon>
        <taxon>Bacteroidia</taxon>
        <taxon>Marinilabiliales</taxon>
        <taxon>Prolixibacteraceae</taxon>
        <taxon>Sunxiuqinia</taxon>
    </lineage>
</organism>
<dbReference type="AlphaFoldDB" id="A0A1I2IMX5"/>
<proteinExistence type="predicted"/>
<protein>
    <submittedName>
        <fullName evidence="1">Uncharacterized protein</fullName>
    </submittedName>
</protein>
<accession>A0A1I2IMX5</accession>
<sequence length="137" mass="15697">MERRDYILHQIQEMGAFLARLAGKLKKEDKPSSEQKQSFDKELDKHLGLNLDDLLFLEDAAFLEVLEGKLLAKENLTQFAGILEQLGDLALNDETFLRQQIYYNKACVLLGHVDENSGNYSMERQQQLAALRLKLGE</sequence>